<proteinExistence type="predicted"/>
<name>A0ACC4WEN4_STRFR</name>
<dbReference type="Proteomes" id="UP000037185">
    <property type="component" value="Unassembled WGS sequence"/>
</dbReference>
<keyword evidence="2" id="KW-1185">Reference proteome</keyword>
<reference evidence="1" key="1">
    <citation type="submission" date="2015-07" db="EMBL/GenBank/DDBJ databases">
        <title>Draft genome sequence of Streptomyces fradiae, a resistant strain to nitron-oligomycin.</title>
        <authorList>
            <person name="Vatlin A.A."/>
            <person name="Bekker O.B."/>
            <person name="Danilenko V.N."/>
        </authorList>
    </citation>
    <scope>NUCLEOTIDE SEQUENCE</scope>
    <source>
        <strain evidence="1">Olg1-1</strain>
    </source>
</reference>
<evidence type="ECO:0000313" key="1">
    <source>
        <dbReference type="EMBL" id="KNE83041.1"/>
    </source>
</evidence>
<organism evidence="1 2">
    <name type="scientific">Streptomyces fradiae</name>
    <name type="common">Streptomyces roseoflavus</name>
    <dbReference type="NCBI Taxonomy" id="1906"/>
    <lineage>
        <taxon>Bacteria</taxon>
        <taxon>Bacillati</taxon>
        <taxon>Actinomycetota</taxon>
        <taxon>Actinomycetes</taxon>
        <taxon>Kitasatosporales</taxon>
        <taxon>Streptomycetaceae</taxon>
        <taxon>Streptomyces</taxon>
    </lineage>
</organism>
<evidence type="ECO:0000313" key="2">
    <source>
        <dbReference type="Proteomes" id="UP000037185"/>
    </source>
</evidence>
<dbReference type="EMBL" id="LGSP01000010">
    <property type="protein sequence ID" value="KNE83041.1"/>
    <property type="molecule type" value="Genomic_DNA"/>
</dbReference>
<accession>A0ACC4WEN4</accession>
<sequence>MLGLAPRAPHRTVRYGPHPSQLIDYHLPDGTPELRVTILHGGFWREAYDRAHLSPLAAALAREGFAVALAEYRRVGGGGGWPATFEDVSRIVATAWEEQDPRDGGAAQGSRDGGPDGAPRAGPERSGRAGGAAAESAGRPGVSAAGRDGRARHVLLGHSAGGHLALWAASMRTAEEAASGAGTGRAGAYGSPAAPDGDAGPSAAPGTGVPRTSARDHGTPHTAHPPAAPPQAAAPGSPDSAPPYPAAPHPLAPDRVVAVSPVAALGRAHERELSRGAVAGLLGGPGAVAELLPLADPLLLPPPVVPVTILHGTADPDVPLALSREYADVMRRAGARVELRERPGGGHYAPLTPGTGAFRELLDALRGLPPEPSPG</sequence>
<protein>
    <submittedName>
        <fullName evidence="1">Uncharacterized protein</fullName>
    </submittedName>
</protein>
<gene>
    <name evidence="1" type="ORF">ADZ36_07800</name>
</gene>
<comment type="caution">
    <text evidence="1">The sequence shown here is derived from an EMBL/GenBank/DDBJ whole genome shotgun (WGS) entry which is preliminary data.</text>
</comment>